<dbReference type="Proteomes" id="UP000008281">
    <property type="component" value="Unassembled WGS sequence"/>
</dbReference>
<dbReference type="AlphaFoldDB" id="E3N3R6"/>
<protein>
    <submittedName>
        <fullName evidence="2">Uncharacterized protein</fullName>
    </submittedName>
</protein>
<keyword evidence="3" id="KW-1185">Reference proteome</keyword>
<name>E3N3R6_CAERE</name>
<evidence type="ECO:0000313" key="3">
    <source>
        <dbReference type="Proteomes" id="UP000008281"/>
    </source>
</evidence>
<feature type="transmembrane region" description="Helical" evidence="1">
    <location>
        <begin position="80"/>
        <end position="100"/>
    </location>
</feature>
<proteinExistence type="predicted"/>
<accession>E3N3R6</accession>
<feature type="transmembrane region" description="Helical" evidence="1">
    <location>
        <begin position="7"/>
        <end position="28"/>
    </location>
</feature>
<organism evidence="3">
    <name type="scientific">Caenorhabditis remanei</name>
    <name type="common">Caenorhabditis vulgaris</name>
    <dbReference type="NCBI Taxonomy" id="31234"/>
    <lineage>
        <taxon>Eukaryota</taxon>
        <taxon>Metazoa</taxon>
        <taxon>Ecdysozoa</taxon>
        <taxon>Nematoda</taxon>
        <taxon>Chromadorea</taxon>
        <taxon>Rhabditida</taxon>
        <taxon>Rhabditina</taxon>
        <taxon>Rhabditomorpha</taxon>
        <taxon>Rhabditoidea</taxon>
        <taxon>Rhabditidae</taxon>
        <taxon>Peloderinae</taxon>
        <taxon>Caenorhabditis</taxon>
    </lineage>
</organism>
<dbReference type="EMBL" id="DS268521">
    <property type="protein sequence ID" value="EFO85190.1"/>
    <property type="molecule type" value="Genomic_DNA"/>
</dbReference>
<evidence type="ECO:0000256" key="1">
    <source>
        <dbReference type="SAM" id="Phobius"/>
    </source>
</evidence>
<dbReference type="InParanoid" id="E3N3R6"/>
<keyword evidence="1" id="KW-0472">Membrane</keyword>
<dbReference type="HOGENOM" id="CLU_2239090_0_0_1"/>
<evidence type="ECO:0000313" key="2">
    <source>
        <dbReference type="EMBL" id="EFO85190.1"/>
    </source>
</evidence>
<sequence>MGFYKQCVWLYLIFVMERIFFYVVSLSVESMSVQLRENICSQVICSKYPKSTILAVRLYNSTNSLITTQSFHGRIQPSTLIVLGPYWLLTFKGFILSLFYSNYRI</sequence>
<keyword evidence="1" id="KW-1133">Transmembrane helix</keyword>
<keyword evidence="1" id="KW-0812">Transmembrane</keyword>
<gene>
    <name evidence="2" type="ORF">CRE_20911</name>
</gene>
<reference evidence="2" key="1">
    <citation type="submission" date="2007-07" db="EMBL/GenBank/DDBJ databases">
        <title>PCAP assembly of the Caenorhabditis remanei genome.</title>
        <authorList>
            <consortium name="The Caenorhabditis remanei Sequencing Consortium"/>
            <person name="Wilson R.K."/>
        </authorList>
    </citation>
    <scope>NUCLEOTIDE SEQUENCE [LARGE SCALE GENOMIC DNA]</scope>
    <source>
        <strain evidence="2">PB4641</strain>
    </source>
</reference>